<name>A0ABW5SXK3_9BACL</name>
<keyword evidence="2" id="KW-1185">Reference proteome</keyword>
<sequence>MYLKAGDILSGNEGRAYTTINGQVEEAFYFRNVEAVAEKQKSAVKVLNRTGAQHKANGWEGTGSATIYYVTSVFRKMMLEYIKTGRDTYFDFTFINEGKGSTIGKQETILRDCNLDSVVLAKLDVDAEELDEDISFTFDDVDMPSLFVTPTLGR</sequence>
<dbReference type="RefSeq" id="WP_379265378.1">
    <property type="nucleotide sequence ID" value="NZ_JBHUMJ010000019.1"/>
</dbReference>
<reference evidence="2" key="1">
    <citation type="journal article" date="2019" name="Int. J. Syst. Evol. Microbiol.">
        <title>The Global Catalogue of Microorganisms (GCM) 10K type strain sequencing project: providing services to taxonomists for standard genome sequencing and annotation.</title>
        <authorList>
            <consortium name="The Broad Institute Genomics Platform"/>
            <consortium name="The Broad Institute Genome Sequencing Center for Infectious Disease"/>
            <person name="Wu L."/>
            <person name="Ma J."/>
        </authorList>
    </citation>
    <scope>NUCLEOTIDE SEQUENCE [LARGE SCALE GENOMIC DNA]</scope>
    <source>
        <strain evidence="2">KCTC 33849</strain>
    </source>
</reference>
<organism evidence="1 2">
    <name type="scientific">Paenibacillus shunpengii</name>
    <dbReference type="NCBI Taxonomy" id="2054424"/>
    <lineage>
        <taxon>Bacteria</taxon>
        <taxon>Bacillati</taxon>
        <taxon>Bacillota</taxon>
        <taxon>Bacilli</taxon>
        <taxon>Bacillales</taxon>
        <taxon>Paenibacillaceae</taxon>
        <taxon>Paenibacillus</taxon>
    </lineage>
</organism>
<dbReference type="EMBL" id="JBHUMJ010000019">
    <property type="protein sequence ID" value="MFD2703817.1"/>
    <property type="molecule type" value="Genomic_DNA"/>
</dbReference>
<proteinExistence type="predicted"/>
<dbReference type="Pfam" id="PF09393">
    <property type="entry name" value="DUF2001"/>
    <property type="match status" value="1"/>
</dbReference>
<comment type="caution">
    <text evidence="1">The sequence shown here is derived from an EMBL/GenBank/DDBJ whole genome shotgun (WGS) entry which is preliminary data.</text>
</comment>
<gene>
    <name evidence="1" type="ORF">ACFSVM_25640</name>
</gene>
<dbReference type="Proteomes" id="UP001597540">
    <property type="component" value="Unassembled WGS sequence"/>
</dbReference>
<accession>A0ABW5SXK3</accession>
<dbReference type="InterPro" id="IPR038628">
    <property type="entry name" value="XkdM-like_sf"/>
</dbReference>
<dbReference type="InterPro" id="IPR018989">
    <property type="entry name" value="DUF2001"/>
</dbReference>
<evidence type="ECO:0000313" key="1">
    <source>
        <dbReference type="EMBL" id="MFD2703817.1"/>
    </source>
</evidence>
<protein>
    <submittedName>
        <fullName evidence="1">Phage tail tube protein</fullName>
    </submittedName>
</protein>
<evidence type="ECO:0000313" key="2">
    <source>
        <dbReference type="Proteomes" id="UP001597540"/>
    </source>
</evidence>
<dbReference type="SUPFAM" id="SSF69279">
    <property type="entry name" value="Phage tail proteins"/>
    <property type="match status" value="1"/>
</dbReference>
<dbReference type="Gene3D" id="2.30.110.40">
    <property type="entry name" value="Phage tail tube protein"/>
    <property type="match status" value="1"/>
</dbReference>